<gene>
    <name evidence="3" type="ORF">FDG2_3448</name>
</gene>
<evidence type="ECO:0000313" key="3">
    <source>
        <dbReference type="EMBL" id="SBW23022.1"/>
    </source>
</evidence>
<keyword evidence="2" id="KW-0472">Membrane</keyword>
<dbReference type="Proteomes" id="UP000199013">
    <property type="component" value="Unassembled WGS sequence"/>
</dbReference>
<keyword evidence="4" id="KW-1185">Reference proteome</keyword>
<name>A0A1C3NZL5_9ACTN</name>
<dbReference type="EMBL" id="FLUV01001445">
    <property type="protein sequence ID" value="SBW23022.1"/>
    <property type="molecule type" value="Genomic_DNA"/>
</dbReference>
<protein>
    <submittedName>
        <fullName evidence="3">Uncharacterized protein</fullName>
    </submittedName>
</protein>
<organism evidence="3 4">
    <name type="scientific">Candidatus Protofrankia californiensis</name>
    <dbReference type="NCBI Taxonomy" id="1839754"/>
    <lineage>
        <taxon>Bacteria</taxon>
        <taxon>Bacillati</taxon>
        <taxon>Actinomycetota</taxon>
        <taxon>Actinomycetes</taxon>
        <taxon>Frankiales</taxon>
        <taxon>Frankiaceae</taxon>
        <taxon>Protofrankia</taxon>
    </lineage>
</organism>
<keyword evidence="2" id="KW-1133">Transmembrane helix</keyword>
<keyword evidence="2" id="KW-0812">Transmembrane</keyword>
<sequence length="94" mass="9558">MTGAPRGAPVRSPQAPAAAPPRCAPASPQTLVIVGMAVMMLILVDRVVAGTRLGRGIRAVAADADTASLMRVDVEPMIVAVCVLGGRLTVTNGR</sequence>
<proteinExistence type="predicted"/>
<evidence type="ECO:0000313" key="4">
    <source>
        <dbReference type="Proteomes" id="UP000199013"/>
    </source>
</evidence>
<accession>A0A1C3NZL5</accession>
<evidence type="ECO:0000256" key="1">
    <source>
        <dbReference type="SAM" id="MobiDB-lite"/>
    </source>
</evidence>
<feature type="compositionally biased region" description="Low complexity" evidence="1">
    <location>
        <begin position="8"/>
        <end position="17"/>
    </location>
</feature>
<feature type="region of interest" description="Disordered" evidence="1">
    <location>
        <begin position="1"/>
        <end position="24"/>
    </location>
</feature>
<reference evidence="4" key="1">
    <citation type="submission" date="2016-02" db="EMBL/GenBank/DDBJ databases">
        <authorList>
            <person name="Wibberg D."/>
        </authorList>
    </citation>
    <scope>NUCLEOTIDE SEQUENCE [LARGE SCALE GENOMIC DNA]</scope>
</reference>
<evidence type="ECO:0000256" key="2">
    <source>
        <dbReference type="SAM" id="Phobius"/>
    </source>
</evidence>
<dbReference type="AlphaFoldDB" id="A0A1C3NZL5"/>
<feature type="transmembrane region" description="Helical" evidence="2">
    <location>
        <begin position="30"/>
        <end position="48"/>
    </location>
</feature>